<feature type="domain" description="DUF6748" evidence="3">
    <location>
        <begin position="44"/>
        <end position="240"/>
    </location>
</feature>
<dbReference type="AlphaFoldDB" id="A0A4U1JIE0"/>
<evidence type="ECO:0000256" key="1">
    <source>
        <dbReference type="SAM" id="MobiDB-lite"/>
    </source>
</evidence>
<evidence type="ECO:0000256" key="2">
    <source>
        <dbReference type="SAM" id="SignalP"/>
    </source>
</evidence>
<feature type="signal peptide" evidence="2">
    <location>
        <begin position="1"/>
        <end position="19"/>
    </location>
</feature>
<protein>
    <recommendedName>
        <fullName evidence="3">DUF6748 domain-containing protein</fullName>
    </recommendedName>
</protein>
<feature type="region of interest" description="Disordered" evidence="1">
    <location>
        <begin position="253"/>
        <end position="280"/>
    </location>
</feature>
<evidence type="ECO:0000313" key="5">
    <source>
        <dbReference type="Proteomes" id="UP000309215"/>
    </source>
</evidence>
<proteinExistence type="predicted"/>
<evidence type="ECO:0000313" key="4">
    <source>
        <dbReference type="EMBL" id="TKD12421.1"/>
    </source>
</evidence>
<gene>
    <name evidence="4" type="ORF">E8A74_04805</name>
</gene>
<evidence type="ECO:0000259" key="3">
    <source>
        <dbReference type="Pfam" id="PF20533"/>
    </source>
</evidence>
<dbReference type="Proteomes" id="UP000309215">
    <property type="component" value="Unassembled WGS sequence"/>
</dbReference>
<sequence length="280" mass="29327">MSPHRTLVAASLAIAPLFAGCLASDASSAPEATAEHEADISFATYYTARQDLRRCAYPLCGGIFVSAVNQDRTVCADGTLADECYVADIQFSSLLMLAGVDGTIREAIGEKRESTRAVLFGDLFPGQSGLGSLSLRFAWVALEPAELRGAFHRVWHNGVVCVAAPCPSFDQEHLNDGLPRTIHEVEFKEVPGNGRDDFDSGRALFSSLGMILTGQNVVLENYGPAGDATVLQATQAFLPVVLPAIRGARAPVDSGPILGRRPPGGGGGGGSGGILNTNVE</sequence>
<accession>A0A4U1JIE0</accession>
<feature type="chain" id="PRO_5020702474" description="DUF6748 domain-containing protein" evidence="2">
    <location>
        <begin position="20"/>
        <end position="280"/>
    </location>
</feature>
<dbReference type="Pfam" id="PF20533">
    <property type="entry name" value="DUF6748"/>
    <property type="match status" value="1"/>
</dbReference>
<feature type="compositionally biased region" description="Gly residues" evidence="1">
    <location>
        <begin position="262"/>
        <end position="273"/>
    </location>
</feature>
<reference evidence="4 5" key="1">
    <citation type="submission" date="2019-04" db="EMBL/GenBank/DDBJ databases">
        <authorList>
            <person name="Li Y."/>
            <person name="Wang J."/>
        </authorList>
    </citation>
    <scope>NUCLEOTIDE SEQUENCE [LARGE SCALE GENOMIC DNA]</scope>
    <source>
        <strain evidence="4 5">DSM 14668</strain>
    </source>
</reference>
<dbReference type="OrthoDB" id="5502365at2"/>
<dbReference type="PROSITE" id="PS51257">
    <property type="entry name" value="PROKAR_LIPOPROTEIN"/>
    <property type="match status" value="1"/>
</dbReference>
<comment type="caution">
    <text evidence="4">The sequence shown here is derived from an EMBL/GenBank/DDBJ whole genome shotgun (WGS) entry which is preliminary data.</text>
</comment>
<keyword evidence="2" id="KW-0732">Signal</keyword>
<name>A0A4U1JIE0_9BACT</name>
<organism evidence="4 5">
    <name type="scientific">Polyangium fumosum</name>
    <dbReference type="NCBI Taxonomy" id="889272"/>
    <lineage>
        <taxon>Bacteria</taxon>
        <taxon>Pseudomonadati</taxon>
        <taxon>Myxococcota</taxon>
        <taxon>Polyangia</taxon>
        <taxon>Polyangiales</taxon>
        <taxon>Polyangiaceae</taxon>
        <taxon>Polyangium</taxon>
    </lineage>
</organism>
<keyword evidence="5" id="KW-1185">Reference proteome</keyword>
<dbReference type="RefSeq" id="WP_136927721.1">
    <property type="nucleotide sequence ID" value="NZ_SSMQ01000003.1"/>
</dbReference>
<dbReference type="EMBL" id="SSMQ01000003">
    <property type="protein sequence ID" value="TKD12421.1"/>
    <property type="molecule type" value="Genomic_DNA"/>
</dbReference>
<dbReference type="InterPro" id="IPR046636">
    <property type="entry name" value="DUF6748"/>
</dbReference>